<dbReference type="Proteomes" id="UP000887576">
    <property type="component" value="Unplaced"/>
</dbReference>
<evidence type="ECO:0000313" key="2">
    <source>
        <dbReference type="WBParaSite" id="JU765_v2.g8518.t1"/>
    </source>
</evidence>
<organism evidence="1 2">
    <name type="scientific">Panagrolaimus sp. JU765</name>
    <dbReference type="NCBI Taxonomy" id="591449"/>
    <lineage>
        <taxon>Eukaryota</taxon>
        <taxon>Metazoa</taxon>
        <taxon>Ecdysozoa</taxon>
        <taxon>Nematoda</taxon>
        <taxon>Chromadorea</taxon>
        <taxon>Rhabditida</taxon>
        <taxon>Tylenchina</taxon>
        <taxon>Panagrolaimomorpha</taxon>
        <taxon>Panagrolaimoidea</taxon>
        <taxon>Panagrolaimidae</taxon>
        <taxon>Panagrolaimus</taxon>
    </lineage>
</organism>
<sequence>MSDGSNDEDFDFQDVAVHLPRIIDHDDKYDDDLDSLDEENDEGVEDEPESDYEIGGYHPVNLGDVFNSRYFVLRKLGWGHFATVWLAYDSTQTSFVAIKIPKSRSDFAEAAKDEMDILTQLREGDSNHVGYHNIVHVLNQFDFIGVSRSFHLCMVFEVLGDNLLFLIRRFGALDVNFCRVISRQMLQGLSYMHDACSIIHTDIKPENVVICLTAGQLNNIAIEAFKMRNNPDMPQAMKSTAPDTYRQKYLQGLDAKQRKKMRKQRKKHRDRVEAFLNKLEEQMMGFHANGTNGHEKPEENGNSINGVNFDPYDNVGFFLDELQAGNMHALKEVRVKIVDFGNACRTDHHFTEEIQTREYRCPEAILGSEYDTSSDIWSTGCLIFELVTGEYLFYPMASSYDGFDIDDDHMAKMIEFLGPIPGKLFRDGRRYRDIFDRNGKLLRIKKLEPKSIVQLLMEIGNLPGTEAKAMSDFLMPMFAYDIHKRATAKECLESKWLELTDTNESKRRRMSNSPEKH</sequence>
<dbReference type="WBParaSite" id="JU765_v2.g8518.t1">
    <property type="protein sequence ID" value="JU765_v2.g8518.t1"/>
    <property type="gene ID" value="JU765_v2.g8518"/>
</dbReference>
<evidence type="ECO:0000313" key="1">
    <source>
        <dbReference type="Proteomes" id="UP000887576"/>
    </source>
</evidence>
<accession>A0AC34RNP4</accession>
<proteinExistence type="predicted"/>
<reference evidence="2" key="1">
    <citation type="submission" date="2022-11" db="UniProtKB">
        <authorList>
            <consortium name="WormBaseParasite"/>
        </authorList>
    </citation>
    <scope>IDENTIFICATION</scope>
</reference>
<protein>
    <submittedName>
        <fullName evidence="2">Protein kinase domain-containing protein</fullName>
    </submittedName>
</protein>
<name>A0AC34RNP4_9BILA</name>